<evidence type="ECO:0000313" key="1">
    <source>
        <dbReference type="EMBL" id="JAD52587.1"/>
    </source>
</evidence>
<protein>
    <submittedName>
        <fullName evidence="1">Uncharacterized protein</fullName>
    </submittedName>
</protein>
<sequence>MLTAARIHIKRLPSGNTSGLRCSVMSYVLGLGGGERETGIIGWGLNPGCGKKDVFF</sequence>
<proteinExistence type="predicted"/>
<accession>A0A0A9AZW2</accession>
<name>A0A0A9AZW2_ARUDO</name>
<dbReference type="EMBL" id="GBRH01245308">
    <property type="protein sequence ID" value="JAD52587.1"/>
    <property type="molecule type" value="Transcribed_RNA"/>
</dbReference>
<organism evidence="1">
    <name type="scientific">Arundo donax</name>
    <name type="common">Giant reed</name>
    <name type="synonym">Donax arundinaceus</name>
    <dbReference type="NCBI Taxonomy" id="35708"/>
    <lineage>
        <taxon>Eukaryota</taxon>
        <taxon>Viridiplantae</taxon>
        <taxon>Streptophyta</taxon>
        <taxon>Embryophyta</taxon>
        <taxon>Tracheophyta</taxon>
        <taxon>Spermatophyta</taxon>
        <taxon>Magnoliopsida</taxon>
        <taxon>Liliopsida</taxon>
        <taxon>Poales</taxon>
        <taxon>Poaceae</taxon>
        <taxon>PACMAD clade</taxon>
        <taxon>Arundinoideae</taxon>
        <taxon>Arundineae</taxon>
        <taxon>Arundo</taxon>
    </lineage>
</organism>
<dbReference type="AlphaFoldDB" id="A0A0A9AZW2"/>
<reference evidence="1" key="2">
    <citation type="journal article" date="2015" name="Data Brief">
        <title>Shoot transcriptome of the giant reed, Arundo donax.</title>
        <authorList>
            <person name="Barrero R.A."/>
            <person name="Guerrero F.D."/>
            <person name="Moolhuijzen P."/>
            <person name="Goolsby J.A."/>
            <person name="Tidwell J."/>
            <person name="Bellgard S.E."/>
            <person name="Bellgard M.I."/>
        </authorList>
    </citation>
    <scope>NUCLEOTIDE SEQUENCE</scope>
    <source>
        <tissue evidence="1">Shoot tissue taken approximately 20 cm above the soil surface</tissue>
    </source>
</reference>
<reference evidence="1" key="1">
    <citation type="submission" date="2014-09" db="EMBL/GenBank/DDBJ databases">
        <authorList>
            <person name="Magalhaes I.L.F."/>
            <person name="Oliveira U."/>
            <person name="Santos F.R."/>
            <person name="Vidigal T.H.D.A."/>
            <person name="Brescovit A.D."/>
            <person name="Santos A.J."/>
        </authorList>
    </citation>
    <scope>NUCLEOTIDE SEQUENCE</scope>
    <source>
        <tissue evidence="1">Shoot tissue taken approximately 20 cm above the soil surface</tissue>
    </source>
</reference>